<name>A0ABY7HPS8_9GAMM</name>
<reference evidence="2" key="1">
    <citation type="submission" date="2022-12" db="EMBL/GenBank/DDBJ databases">
        <title>Complete genome sequence of an Australian strain of Rouxiella badensis DAR84756 and resolution of the R. badensis DSM100043 and R. chamberiensis DSM28324 genomes.</title>
        <authorList>
            <person name="Paul S."/>
            <person name="Anderson P.J."/>
            <person name="Maynard G."/>
            <person name="Dyall-Smith M."/>
            <person name="Kudinha T."/>
        </authorList>
    </citation>
    <scope>NUCLEOTIDE SEQUENCE</scope>
    <source>
        <strain evidence="2">DSM 28324</strain>
    </source>
</reference>
<sequence>MQDFFQYLTLPYLWQGAVIAVELLVGALTGGIIIGFFWLSPALRAMP</sequence>
<keyword evidence="1" id="KW-0472">Membrane</keyword>
<dbReference type="Proteomes" id="UP001164712">
    <property type="component" value="Chromosome"/>
</dbReference>
<evidence type="ECO:0000313" key="2">
    <source>
        <dbReference type="EMBL" id="WAT01350.1"/>
    </source>
</evidence>
<evidence type="ECO:0008006" key="4">
    <source>
        <dbReference type="Google" id="ProtNLM"/>
    </source>
</evidence>
<dbReference type="EMBL" id="CP114058">
    <property type="protein sequence ID" value="WAT01350.1"/>
    <property type="molecule type" value="Genomic_DNA"/>
</dbReference>
<keyword evidence="1" id="KW-1133">Transmembrane helix</keyword>
<evidence type="ECO:0000256" key="1">
    <source>
        <dbReference type="SAM" id="Phobius"/>
    </source>
</evidence>
<proteinExistence type="predicted"/>
<organism evidence="2 3">
    <name type="scientific">Rouxiella chamberiensis</name>
    <dbReference type="NCBI Taxonomy" id="1513468"/>
    <lineage>
        <taxon>Bacteria</taxon>
        <taxon>Pseudomonadati</taxon>
        <taxon>Pseudomonadota</taxon>
        <taxon>Gammaproteobacteria</taxon>
        <taxon>Enterobacterales</taxon>
        <taxon>Yersiniaceae</taxon>
        <taxon>Rouxiella</taxon>
    </lineage>
</organism>
<keyword evidence="3" id="KW-1185">Reference proteome</keyword>
<keyword evidence="1" id="KW-0812">Transmembrane</keyword>
<feature type="transmembrane region" description="Helical" evidence="1">
    <location>
        <begin position="12"/>
        <end position="39"/>
    </location>
</feature>
<evidence type="ECO:0000313" key="3">
    <source>
        <dbReference type="Proteomes" id="UP001164712"/>
    </source>
</evidence>
<gene>
    <name evidence="2" type="ORF">O1V66_00530</name>
</gene>
<accession>A0ABY7HPS8</accession>
<protein>
    <recommendedName>
        <fullName evidence="4">Amino acid ABC transporter permease</fullName>
    </recommendedName>
</protein>